<evidence type="ECO:0000313" key="2">
    <source>
        <dbReference type="Proteomes" id="UP000319980"/>
    </source>
</evidence>
<gene>
    <name evidence="1" type="ORF">FQY83_06035</name>
</gene>
<proteinExistence type="predicted"/>
<dbReference type="Proteomes" id="UP000319980">
    <property type="component" value="Unassembled WGS sequence"/>
</dbReference>
<evidence type="ECO:0000313" key="1">
    <source>
        <dbReference type="EMBL" id="TWT22572.1"/>
    </source>
</evidence>
<keyword evidence="2" id="KW-1185">Reference proteome</keyword>
<protein>
    <submittedName>
        <fullName evidence="1">Uncharacterized protein</fullName>
    </submittedName>
</protein>
<reference evidence="1 2" key="1">
    <citation type="journal article" date="2008" name="Int. J. Syst. Evol. Microbiol.">
        <title>Luteimonas marina sp. nov., isolated from seawater.</title>
        <authorList>
            <person name="Baik K.S."/>
            <person name="Park S.C."/>
            <person name="Kim M.S."/>
            <person name="Kim E.M."/>
            <person name="Park C."/>
            <person name="Chun J."/>
            <person name="Seong C.N."/>
        </authorList>
    </citation>
    <scope>NUCLEOTIDE SEQUENCE [LARGE SCALE GENOMIC DNA]</scope>
    <source>
        <strain evidence="1 2">FR1330</strain>
    </source>
</reference>
<dbReference type="AlphaFoldDB" id="A0A5C5UAR3"/>
<comment type="caution">
    <text evidence="1">The sequence shown here is derived from an EMBL/GenBank/DDBJ whole genome shotgun (WGS) entry which is preliminary data.</text>
</comment>
<name>A0A5C5UAR3_9GAMM</name>
<accession>A0A5C5UAR3</accession>
<dbReference type="RefSeq" id="WP_146386052.1">
    <property type="nucleotide sequence ID" value="NZ_VOHK01000002.1"/>
</dbReference>
<dbReference type="OrthoDB" id="5976089at2"/>
<dbReference type="EMBL" id="VOHK01000002">
    <property type="protein sequence ID" value="TWT22572.1"/>
    <property type="molecule type" value="Genomic_DNA"/>
</dbReference>
<sequence length="70" mass="7640">MNAFAHFPSRLHWTAQQLADAVPLRLHELFAFDAARDEGCRAAANGGRRRARSDGGYVARSALPSRFGIG</sequence>
<organism evidence="1 2">
    <name type="scientific">Luteimonas marina</name>
    <dbReference type="NCBI Taxonomy" id="488485"/>
    <lineage>
        <taxon>Bacteria</taxon>
        <taxon>Pseudomonadati</taxon>
        <taxon>Pseudomonadota</taxon>
        <taxon>Gammaproteobacteria</taxon>
        <taxon>Lysobacterales</taxon>
        <taxon>Lysobacteraceae</taxon>
        <taxon>Luteimonas</taxon>
    </lineage>
</organism>